<sequence length="50" mass="5945">MPNRKAKTRKQKRKDLDKKWATEGRTANQHKKWLAKQKEKGPQISVWGKT</sequence>
<evidence type="ECO:0000256" key="1">
    <source>
        <dbReference type="SAM" id="MobiDB-lite"/>
    </source>
</evidence>
<reference evidence="2" key="1">
    <citation type="submission" date="2018-05" db="EMBL/GenBank/DDBJ databases">
        <authorList>
            <person name="Lanie J.A."/>
            <person name="Ng W.-L."/>
            <person name="Kazmierczak K.M."/>
            <person name="Andrzejewski T.M."/>
            <person name="Davidsen T.M."/>
            <person name="Wayne K.J."/>
            <person name="Tettelin H."/>
            <person name="Glass J.I."/>
            <person name="Rusch D."/>
            <person name="Podicherti R."/>
            <person name="Tsui H.-C.T."/>
            <person name="Winkler M.E."/>
        </authorList>
    </citation>
    <scope>NUCLEOTIDE SEQUENCE</scope>
</reference>
<evidence type="ECO:0000313" key="2">
    <source>
        <dbReference type="EMBL" id="SVD67920.1"/>
    </source>
</evidence>
<proteinExistence type="predicted"/>
<organism evidence="2">
    <name type="scientific">marine metagenome</name>
    <dbReference type="NCBI Taxonomy" id="408172"/>
    <lineage>
        <taxon>unclassified sequences</taxon>
        <taxon>metagenomes</taxon>
        <taxon>ecological metagenomes</taxon>
    </lineage>
</organism>
<feature type="compositionally biased region" description="Basic residues" evidence="1">
    <location>
        <begin position="1"/>
        <end position="13"/>
    </location>
</feature>
<accession>A0A382XAN6</accession>
<dbReference type="AlphaFoldDB" id="A0A382XAN6"/>
<dbReference type="EMBL" id="UINC01166135">
    <property type="protein sequence ID" value="SVD67920.1"/>
    <property type="molecule type" value="Genomic_DNA"/>
</dbReference>
<feature type="region of interest" description="Disordered" evidence="1">
    <location>
        <begin position="1"/>
        <end position="50"/>
    </location>
</feature>
<gene>
    <name evidence="2" type="ORF">METZ01_LOCUS420774</name>
</gene>
<protein>
    <submittedName>
        <fullName evidence="2">Uncharacterized protein</fullName>
    </submittedName>
</protein>
<name>A0A382XAN6_9ZZZZ</name>